<dbReference type="EMBL" id="JBHSQV010000181">
    <property type="protein sequence ID" value="MFC5988498.1"/>
    <property type="molecule type" value="Genomic_DNA"/>
</dbReference>
<dbReference type="Proteomes" id="UP001596250">
    <property type="component" value="Unassembled WGS sequence"/>
</dbReference>
<organism evidence="2 3">
    <name type="scientific">Marinicrinis lubricantis</name>
    <dbReference type="NCBI Taxonomy" id="2086470"/>
    <lineage>
        <taxon>Bacteria</taxon>
        <taxon>Bacillati</taxon>
        <taxon>Bacillota</taxon>
        <taxon>Bacilli</taxon>
        <taxon>Bacillales</taxon>
        <taxon>Paenibacillaceae</taxon>
    </lineage>
</organism>
<comment type="caution">
    <text evidence="2">The sequence shown here is derived from an EMBL/GenBank/DDBJ whole genome shotgun (WGS) entry which is preliminary data.</text>
</comment>
<accession>A0ABW1IUI9</accession>
<proteinExistence type="predicted"/>
<dbReference type="Pfam" id="PF12670">
    <property type="entry name" value="DUF3792"/>
    <property type="match status" value="1"/>
</dbReference>
<feature type="transmembrane region" description="Helical" evidence="1">
    <location>
        <begin position="12"/>
        <end position="38"/>
    </location>
</feature>
<keyword evidence="1" id="KW-1133">Transmembrane helix</keyword>
<sequence>MNPISRLGRSSTAGSLTMALVYGFIAMIVLTFLLSIILAVTDMDESKLNVYTFSIHAASMLIGGFSAGRRVESKGWYYGGISGLLYSLIIVLIAFLAYDAGINSSSLLLIAITAGMGMLGGMFGVNIKK</sequence>
<dbReference type="NCBIfam" id="TIGR04086">
    <property type="entry name" value="TIGR04086_membr"/>
    <property type="match status" value="1"/>
</dbReference>
<dbReference type="InterPro" id="IPR023804">
    <property type="entry name" value="DUF3792_TM"/>
</dbReference>
<keyword evidence="1" id="KW-0472">Membrane</keyword>
<evidence type="ECO:0000256" key="1">
    <source>
        <dbReference type="SAM" id="Phobius"/>
    </source>
</evidence>
<name>A0ABW1IUI9_9BACL</name>
<dbReference type="RefSeq" id="WP_379895970.1">
    <property type="nucleotide sequence ID" value="NZ_CBCSCT010000014.1"/>
</dbReference>
<feature type="transmembrane region" description="Helical" evidence="1">
    <location>
        <begin position="75"/>
        <end position="98"/>
    </location>
</feature>
<evidence type="ECO:0000313" key="3">
    <source>
        <dbReference type="Proteomes" id="UP001596250"/>
    </source>
</evidence>
<feature type="transmembrane region" description="Helical" evidence="1">
    <location>
        <begin position="50"/>
        <end position="68"/>
    </location>
</feature>
<keyword evidence="1" id="KW-0812">Transmembrane</keyword>
<feature type="transmembrane region" description="Helical" evidence="1">
    <location>
        <begin position="104"/>
        <end position="125"/>
    </location>
</feature>
<protein>
    <submittedName>
        <fullName evidence="2">TIGR04086 family membrane protein</fullName>
    </submittedName>
</protein>
<evidence type="ECO:0000313" key="2">
    <source>
        <dbReference type="EMBL" id="MFC5988498.1"/>
    </source>
</evidence>
<reference evidence="3" key="1">
    <citation type="journal article" date="2019" name="Int. J. Syst. Evol. Microbiol.">
        <title>The Global Catalogue of Microorganisms (GCM) 10K type strain sequencing project: providing services to taxonomists for standard genome sequencing and annotation.</title>
        <authorList>
            <consortium name="The Broad Institute Genomics Platform"/>
            <consortium name="The Broad Institute Genome Sequencing Center for Infectious Disease"/>
            <person name="Wu L."/>
            <person name="Ma J."/>
        </authorList>
    </citation>
    <scope>NUCLEOTIDE SEQUENCE [LARGE SCALE GENOMIC DNA]</scope>
    <source>
        <strain evidence="3">CCM 8749</strain>
    </source>
</reference>
<gene>
    <name evidence="2" type="ORF">ACFPXP_19005</name>
</gene>
<keyword evidence="3" id="KW-1185">Reference proteome</keyword>